<keyword evidence="3" id="KW-1185">Reference proteome</keyword>
<name>A0ABV3TR45_9RHOB</name>
<organism evidence="2 3">
    <name type="scientific">Thioclava arctica</name>
    <dbReference type="NCBI Taxonomy" id="3238301"/>
    <lineage>
        <taxon>Bacteria</taxon>
        <taxon>Pseudomonadati</taxon>
        <taxon>Pseudomonadota</taxon>
        <taxon>Alphaproteobacteria</taxon>
        <taxon>Rhodobacterales</taxon>
        <taxon>Paracoccaceae</taxon>
        <taxon>Thioclava</taxon>
    </lineage>
</organism>
<evidence type="ECO:0000313" key="2">
    <source>
        <dbReference type="EMBL" id="MEX1663463.1"/>
    </source>
</evidence>
<dbReference type="Pfam" id="PF00535">
    <property type="entry name" value="Glycos_transf_2"/>
    <property type="match status" value="1"/>
</dbReference>
<dbReference type="InterPro" id="IPR001173">
    <property type="entry name" value="Glyco_trans_2-like"/>
</dbReference>
<dbReference type="PANTHER" id="PTHR43685">
    <property type="entry name" value="GLYCOSYLTRANSFERASE"/>
    <property type="match status" value="1"/>
</dbReference>
<accession>A0ABV3TR45</accession>
<dbReference type="SUPFAM" id="SSF53448">
    <property type="entry name" value="Nucleotide-diphospho-sugar transferases"/>
    <property type="match status" value="1"/>
</dbReference>
<feature type="domain" description="Glycosyltransferase 2-like" evidence="1">
    <location>
        <begin position="4"/>
        <end position="127"/>
    </location>
</feature>
<reference evidence="2 3" key="1">
    <citation type="journal article" date="2011" name="Int. J. Syst. Evol. Microbiol.">
        <title>Zhongshania antarctica gen. nov., sp. nov. and Zhongshania guokunii sp. nov., gammaproteobacteria respectively isolated from coastal attached (fast) ice and surface seawater of the Antarctic.</title>
        <authorList>
            <person name="Li H.J."/>
            <person name="Zhang X.Y."/>
            <person name="Chen C.X."/>
            <person name="Zhang Y.J."/>
            <person name="Gao Z.M."/>
            <person name="Yu Y."/>
            <person name="Chen X.L."/>
            <person name="Chen B."/>
            <person name="Zhang Y.Z."/>
        </authorList>
    </citation>
    <scope>NUCLEOTIDE SEQUENCE [LARGE SCALE GENOMIC DNA]</scope>
    <source>
        <strain evidence="2 3">15-R06ZXC-3</strain>
    </source>
</reference>
<dbReference type="InterPro" id="IPR029044">
    <property type="entry name" value="Nucleotide-diphossugar_trans"/>
</dbReference>
<comment type="caution">
    <text evidence="2">The sequence shown here is derived from an EMBL/GenBank/DDBJ whole genome shotgun (WGS) entry which is preliminary data.</text>
</comment>
<sequence>MTYSVAIPAYNAAKTIAEAIKSVLAQTVPPSDIVVVDDGSTDDTAAIARAQSDTVKVITQDNAGCGQATSRAIKRTMCDIVATLDADDLWMADKMEKQLEILRQANKQTLVFGSHRHFKHGSDDYTTGHECDGKTRSDLVLYRAAFDHVGDIFDPPGGRGDMVDWLGRARELGYQFQVCNAVLVLRRIIPGSLSYGRDNAKDQGYLMVAHRAMMRRKAREQAESTS</sequence>
<dbReference type="InterPro" id="IPR050834">
    <property type="entry name" value="Glycosyltransf_2"/>
</dbReference>
<dbReference type="EMBL" id="JBFRYC010000016">
    <property type="protein sequence ID" value="MEX1663463.1"/>
    <property type="molecule type" value="Genomic_DNA"/>
</dbReference>
<evidence type="ECO:0000259" key="1">
    <source>
        <dbReference type="Pfam" id="PF00535"/>
    </source>
</evidence>
<proteinExistence type="predicted"/>
<protein>
    <submittedName>
        <fullName evidence="2">Glycosyltransferase family 2 protein</fullName>
    </submittedName>
</protein>
<dbReference type="RefSeq" id="WP_368392994.1">
    <property type="nucleotide sequence ID" value="NZ_JBFRYC010000016.1"/>
</dbReference>
<gene>
    <name evidence="2" type="ORF">AB4874_17840</name>
</gene>
<dbReference type="Proteomes" id="UP001557465">
    <property type="component" value="Unassembled WGS sequence"/>
</dbReference>
<dbReference type="PANTHER" id="PTHR43685:SF2">
    <property type="entry name" value="GLYCOSYLTRANSFERASE 2-LIKE DOMAIN-CONTAINING PROTEIN"/>
    <property type="match status" value="1"/>
</dbReference>
<dbReference type="Gene3D" id="3.90.550.10">
    <property type="entry name" value="Spore Coat Polysaccharide Biosynthesis Protein SpsA, Chain A"/>
    <property type="match status" value="1"/>
</dbReference>
<evidence type="ECO:0000313" key="3">
    <source>
        <dbReference type="Proteomes" id="UP001557465"/>
    </source>
</evidence>
<dbReference type="CDD" id="cd00761">
    <property type="entry name" value="Glyco_tranf_GTA_type"/>
    <property type="match status" value="1"/>
</dbReference>